<evidence type="ECO:0000313" key="2">
    <source>
        <dbReference type="EMBL" id="KAJ8351954.1"/>
    </source>
</evidence>
<organism evidence="2 3">
    <name type="scientific">Synaphobranchus kaupii</name>
    <name type="common">Kaup's arrowtooth eel</name>
    <dbReference type="NCBI Taxonomy" id="118154"/>
    <lineage>
        <taxon>Eukaryota</taxon>
        <taxon>Metazoa</taxon>
        <taxon>Chordata</taxon>
        <taxon>Craniata</taxon>
        <taxon>Vertebrata</taxon>
        <taxon>Euteleostomi</taxon>
        <taxon>Actinopterygii</taxon>
        <taxon>Neopterygii</taxon>
        <taxon>Teleostei</taxon>
        <taxon>Anguilliformes</taxon>
        <taxon>Synaphobranchidae</taxon>
        <taxon>Synaphobranchus</taxon>
    </lineage>
</organism>
<name>A0A9Q1ITK6_SYNKA</name>
<dbReference type="AlphaFoldDB" id="A0A9Q1ITK6"/>
<keyword evidence="3" id="KW-1185">Reference proteome</keyword>
<comment type="caution">
    <text evidence="2">The sequence shown here is derived from an EMBL/GenBank/DDBJ whole genome shotgun (WGS) entry which is preliminary data.</text>
</comment>
<gene>
    <name evidence="2" type="ORF">SKAU_G00234300</name>
</gene>
<sequence>MLARKPANRLKSYYKPTSWVPDPWLIQLAPALHLYQRRCNGNGLDGAGETEGNHAPTAISSGADAGIHRRPPLS</sequence>
<reference evidence="2" key="1">
    <citation type="journal article" date="2023" name="Science">
        <title>Genome structures resolve the early diversification of teleost fishes.</title>
        <authorList>
            <person name="Parey E."/>
            <person name="Louis A."/>
            <person name="Montfort J."/>
            <person name="Bouchez O."/>
            <person name="Roques C."/>
            <person name="Iampietro C."/>
            <person name="Lluch J."/>
            <person name="Castinel A."/>
            <person name="Donnadieu C."/>
            <person name="Desvignes T."/>
            <person name="Floi Bucao C."/>
            <person name="Jouanno E."/>
            <person name="Wen M."/>
            <person name="Mejri S."/>
            <person name="Dirks R."/>
            <person name="Jansen H."/>
            <person name="Henkel C."/>
            <person name="Chen W.J."/>
            <person name="Zahm M."/>
            <person name="Cabau C."/>
            <person name="Klopp C."/>
            <person name="Thompson A.W."/>
            <person name="Robinson-Rechavi M."/>
            <person name="Braasch I."/>
            <person name="Lecointre G."/>
            <person name="Bobe J."/>
            <person name="Postlethwait J.H."/>
            <person name="Berthelot C."/>
            <person name="Roest Crollius H."/>
            <person name="Guiguen Y."/>
        </authorList>
    </citation>
    <scope>NUCLEOTIDE SEQUENCE</scope>
    <source>
        <strain evidence="2">WJC10195</strain>
    </source>
</reference>
<evidence type="ECO:0000256" key="1">
    <source>
        <dbReference type="SAM" id="MobiDB-lite"/>
    </source>
</evidence>
<accession>A0A9Q1ITK6</accession>
<dbReference type="EMBL" id="JAINUF010000008">
    <property type="protein sequence ID" value="KAJ8351954.1"/>
    <property type="molecule type" value="Genomic_DNA"/>
</dbReference>
<dbReference type="Proteomes" id="UP001152622">
    <property type="component" value="Chromosome 8"/>
</dbReference>
<proteinExistence type="predicted"/>
<feature type="region of interest" description="Disordered" evidence="1">
    <location>
        <begin position="43"/>
        <end position="74"/>
    </location>
</feature>
<protein>
    <submittedName>
        <fullName evidence="2">Uncharacterized protein</fullName>
    </submittedName>
</protein>
<evidence type="ECO:0000313" key="3">
    <source>
        <dbReference type="Proteomes" id="UP001152622"/>
    </source>
</evidence>